<gene>
    <name evidence="2" type="ORF">HRI_001724500</name>
</gene>
<proteinExistence type="predicted"/>
<dbReference type="Proteomes" id="UP001165190">
    <property type="component" value="Unassembled WGS sequence"/>
</dbReference>
<dbReference type="AlphaFoldDB" id="A0A9W7LWN4"/>
<reference evidence="2" key="1">
    <citation type="submission" date="2023-05" db="EMBL/GenBank/DDBJ databases">
        <title>Genome and transcriptome analyses reveal genes involved in the formation of fine ridges on petal epidermal cells in Hibiscus trionum.</title>
        <authorList>
            <person name="Koshimizu S."/>
            <person name="Masuda S."/>
            <person name="Ishii T."/>
            <person name="Shirasu K."/>
            <person name="Hoshino A."/>
            <person name="Arita M."/>
        </authorList>
    </citation>
    <scope>NUCLEOTIDE SEQUENCE</scope>
    <source>
        <strain evidence="2">Hamamatsu line</strain>
    </source>
</reference>
<organism evidence="2 3">
    <name type="scientific">Hibiscus trionum</name>
    <name type="common">Flower of an hour</name>
    <dbReference type="NCBI Taxonomy" id="183268"/>
    <lineage>
        <taxon>Eukaryota</taxon>
        <taxon>Viridiplantae</taxon>
        <taxon>Streptophyta</taxon>
        <taxon>Embryophyta</taxon>
        <taxon>Tracheophyta</taxon>
        <taxon>Spermatophyta</taxon>
        <taxon>Magnoliopsida</taxon>
        <taxon>eudicotyledons</taxon>
        <taxon>Gunneridae</taxon>
        <taxon>Pentapetalae</taxon>
        <taxon>rosids</taxon>
        <taxon>malvids</taxon>
        <taxon>Malvales</taxon>
        <taxon>Malvaceae</taxon>
        <taxon>Malvoideae</taxon>
        <taxon>Hibiscus</taxon>
    </lineage>
</organism>
<feature type="region of interest" description="Disordered" evidence="1">
    <location>
        <begin position="1"/>
        <end position="50"/>
    </location>
</feature>
<name>A0A9W7LWN4_HIBTR</name>
<evidence type="ECO:0000256" key="1">
    <source>
        <dbReference type="SAM" id="MobiDB-lite"/>
    </source>
</evidence>
<evidence type="ECO:0000313" key="3">
    <source>
        <dbReference type="Proteomes" id="UP001165190"/>
    </source>
</evidence>
<comment type="caution">
    <text evidence="2">The sequence shown here is derived from an EMBL/GenBank/DDBJ whole genome shotgun (WGS) entry which is preliminary data.</text>
</comment>
<dbReference type="OrthoDB" id="2018605at2759"/>
<keyword evidence="3" id="KW-1185">Reference proteome</keyword>
<evidence type="ECO:0000313" key="2">
    <source>
        <dbReference type="EMBL" id="GMI80552.1"/>
    </source>
</evidence>
<accession>A0A9W7LWN4</accession>
<sequence>MSSSLDANHHKINSNLRTNKPRPAFTSPEKEDGYYTTRGSSSLMLDDNNNNTKTLMDQQVKEDKRVVLPRLFTTLSSKEKEQDFMP</sequence>
<protein>
    <submittedName>
        <fullName evidence="2">Uncharacterized protein</fullName>
    </submittedName>
</protein>
<dbReference type="EMBL" id="BSYR01000017">
    <property type="protein sequence ID" value="GMI80552.1"/>
    <property type="molecule type" value="Genomic_DNA"/>
</dbReference>